<dbReference type="AlphaFoldDB" id="A0A1I5EF99"/>
<evidence type="ECO:0000313" key="2">
    <source>
        <dbReference type="Proteomes" id="UP000181899"/>
    </source>
</evidence>
<keyword evidence="2" id="KW-1185">Reference proteome</keyword>
<sequence>MMSVEMLVVIKKKQNNLEKGVTLIHMLRISSVTQKKIKRGALQ</sequence>
<name>A0A1I5EF99_9CLOT</name>
<reference evidence="1 2" key="1">
    <citation type="submission" date="2016-10" db="EMBL/GenBank/DDBJ databases">
        <authorList>
            <person name="de Groot N.N."/>
        </authorList>
    </citation>
    <scope>NUCLEOTIDE SEQUENCE [LARGE SCALE GENOMIC DNA]</scope>
    <source>
        <strain evidence="1 2">ML2</strain>
    </source>
</reference>
<gene>
    <name evidence="1" type="ORF">SAMN04488695_11614</name>
</gene>
<organism evidence="1 2">
    <name type="scientific">Proteiniclasticum ruminis</name>
    <dbReference type="NCBI Taxonomy" id="398199"/>
    <lineage>
        <taxon>Bacteria</taxon>
        <taxon>Bacillati</taxon>
        <taxon>Bacillota</taxon>
        <taxon>Clostridia</taxon>
        <taxon>Eubacteriales</taxon>
        <taxon>Clostridiaceae</taxon>
        <taxon>Proteiniclasticum</taxon>
    </lineage>
</organism>
<protein>
    <submittedName>
        <fullName evidence="1">Uncharacterized protein</fullName>
    </submittedName>
</protein>
<evidence type="ECO:0000313" key="1">
    <source>
        <dbReference type="EMBL" id="SFO10219.1"/>
    </source>
</evidence>
<proteinExistence type="predicted"/>
<dbReference type="Proteomes" id="UP000181899">
    <property type="component" value="Unassembled WGS sequence"/>
</dbReference>
<accession>A0A1I5EF99</accession>
<dbReference type="EMBL" id="FOVK01000016">
    <property type="protein sequence ID" value="SFO10219.1"/>
    <property type="molecule type" value="Genomic_DNA"/>
</dbReference>